<feature type="region of interest" description="Disordered" evidence="3">
    <location>
        <begin position="535"/>
        <end position="555"/>
    </location>
</feature>
<dbReference type="Proteomes" id="UP000681356">
    <property type="component" value="Unassembled WGS sequence"/>
</dbReference>
<dbReference type="GO" id="GO:0000160">
    <property type="term" value="P:phosphorelay signal transduction system"/>
    <property type="evidence" value="ECO:0007669"/>
    <property type="project" value="InterPro"/>
</dbReference>
<proteinExistence type="predicted"/>
<organism evidence="6 7">
    <name type="scientific">Thetidibacter halocola</name>
    <dbReference type="NCBI Taxonomy" id="2827239"/>
    <lineage>
        <taxon>Bacteria</taxon>
        <taxon>Pseudomonadati</taxon>
        <taxon>Pseudomonadota</taxon>
        <taxon>Alphaproteobacteria</taxon>
        <taxon>Rhodobacterales</taxon>
        <taxon>Roseobacteraceae</taxon>
        <taxon>Thetidibacter</taxon>
    </lineage>
</organism>
<reference evidence="6" key="1">
    <citation type="submission" date="2021-04" db="EMBL/GenBank/DDBJ databases">
        <authorList>
            <person name="Yoon J."/>
        </authorList>
    </citation>
    <scope>NUCLEOTIDE SEQUENCE</scope>
    <source>
        <strain evidence="6">KMU-90</strain>
    </source>
</reference>
<dbReference type="GO" id="GO:0006355">
    <property type="term" value="P:regulation of DNA-templated transcription"/>
    <property type="evidence" value="ECO:0007669"/>
    <property type="project" value="InterPro"/>
</dbReference>
<sequence length="555" mass="59865">MAERTNGSGPEFGAESAVLLDDLRPNAAALLDYLRGHEGEVVGKDVLMDALWPATTVTENSLYQAVSELRRALKDHPEFALQTVPRRGYRLVRRGETRANANAALRRRPVRLALAALCAVIVLMAAAAWLWPRPAAVSTPPSIAILPFDAPDDDLKWVRLGAGLSAEIAGVLARNSWLHVAAPVSAEAARHLPSDDVAGHLGVRFVLDGRLQVEGDTLRVTATLRDESTARVLWSERWQRPVSQLFDVQDEIVDAIDAQFSSIYSGTLAEYGKAQARRRPTSDLDAFENFLLGSDEKHRFTAQAYENALVYLRRAVALDPDYAQAWITLALVLGFQADISSPEAAAGLRGQQLATALKAYALDPDDPSVNWGMALAVTMARGDRARGERHLRRALDLAPNDADVLLIAGWIAPTVGIFGPEPLAWADRAAVLNPSAPAWHAIGHGVAAFASGDFDRSLEILAQAPESVETLLCRALALVQLGRMDQARRARDALMTLAPDFALESLHGAIPPGSDTMLALTEPARRVDIPVRLDEVAGGLSPQPANAAASSDRRP</sequence>
<protein>
    <submittedName>
        <fullName evidence="6">Winged helix-turn-helix domain-containing protein</fullName>
    </submittedName>
</protein>
<evidence type="ECO:0000259" key="5">
    <source>
        <dbReference type="PROSITE" id="PS51755"/>
    </source>
</evidence>
<dbReference type="InterPro" id="IPR001867">
    <property type="entry name" value="OmpR/PhoB-type_DNA-bd"/>
</dbReference>
<keyword evidence="4" id="KW-0812">Transmembrane</keyword>
<gene>
    <name evidence="6" type="ORF">KB874_01965</name>
</gene>
<comment type="caution">
    <text evidence="6">The sequence shown here is derived from an EMBL/GenBank/DDBJ whole genome shotgun (WGS) entry which is preliminary data.</text>
</comment>
<keyword evidence="4" id="KW-1133">Transmembrane helix</keyword>
<dbReference type="SUPFAM" id="SSF46894">
    <property type="entry name" value="C-terminal effector domain of the bipartite response regulators"/>
    <property type="match status" value="1"/>
</dbReference>
<dbReference type="PROSITE" id="PS51755">
    <property type="entry name" value="OMPR_PHOB"/>
    <property type="match status" value="1"/>
</dbReference>
<keyword evidence="4" id="KW-0472">Membrane</keyword>
<dbReference type="Pfam" id="PF00486">
    <property type="entry name" value="Trans_reg_C"/>
    <property type="match status" value="1"/>
</dbReference>
<name>A0A8J8B6Q2_9RHOB</name>
<dbReference type="InterPro" id="IPR016032">
    <property type="entry name" value="Sig_transdc_resp-reg_C-effctor"/>
</dbReference>
<dbReference type="SMART" id="SM00862">
    <property type="entry name" value="Trans_reg_C"/>
    <property type="match status" value="1"/>
</dbReference>
<feature type="DNA-binding region" description="OmpR/PhoB-type" evidence="2">
    <location>
        <begin position="1"/>
        <end position="93"/>
    </location>
</feature>
<feature type="domain" description="OmpR/PhoB-type" evidence="5">
    <location>
        <begin position="1"/>
        <end position="93"/>
    </location>
</feature>
<dbReference type="InterPro" id="IPR011990">
    <property type="entry name" value="TPR-like_helical_dom_sf"/>
</dbReference>
<keyword evidence="1 2" id="KW-0238">DNA-binding</keyword>
<keyword evidence="7" id="KW-1185">Reference proteome</keyword>
<feature type="transmembrane region" description="Helical" evidence="4">
    <location>
        <begin position="112"/>
        <end position="131"/>
    </location>
</feature>
<dbReference type="EMBL" id="JAGTUU010000001">
    <property type="protein sequence ID" value="MBS0122884.1"/>
    <property type="molecule type" value="Genomic_DNA"/>
</dbReference>
<evidence type="ECO:0000256" key="2">
    <source>
        <dbReference type="PROSITE-ProRule" id="PRU01091"/>
    </source>
</evidence>
<dbReference type="SUPFAM" id="SSF48452">
    <property type="entry name" value="TPR-like"/>
    <property type="match status" value="1"/>
</dbReference>
<evidence type="ECO:0000256" key="3">
    <source>
        <dbReference type="SAM" id="MobiDB-lite"/>
    </source>
</evidence>
<dbReference type="Gene3D" id="1.25.40.10">
    <property type="entry name" value="Tetratricopeptide repeat domain"/>
    <property type="match status" value="1"/>
</dbReference>
<evidence type="ECO:0000256" key="1">
    <source>
        <dbReference type="ARBA" id="ARBA00023125"/>
    </source>
</evidence>
<evidence type="ECO:0000313" key="6">
    <source>
        <dbReference type="EMBL" id="MBS0122884.1"/>
    </source>
</evidence>
<accession>A0A8J8B6Q2</accession>
<dbReference type="Gene3D" id="1.10.10.10">
    <property type="entry name" value="Winged helix-like DNA-binding domain superfamily/Winged helix DNA-binding domain"/>
    <property type="match status" value="1"/>
</dbReference>
<evidence type="ECO:0000313" key="7">
    <source>
        <dbReference type="Proteomes" id="UP000681356"/>
    </source>
</evidence>
<evidence type="ECO:0000256" key="4">
    <source>
        <dbReference type="SAM" id="Phobius"/>
    </source>
</evidence>
<dbReference type="InterPro" id="IPR036388">
    <property type="entry name" value="WH-like_DNA-bd_sf"/>
</dbReference>
<dbReference type="CDD" id="cd00383">
    <property type="entry name" value="trans_reg_C"/>
    <property type="match status" value="1"/>
</dbReference>
<dbReference type="GO" id="GO:0003677">
    <property type="term" value="F:DNA binding"/>
    <property type="evidence" value="ECO:0007669"/>
    <property type="project" value="UniProtKB-UniRule"/>
</dbReference>
<dbReference type="AlphaFoldDB" id="A0A8J8B6Q2"/>